<feature type="compositionally biased region" description="Basic and acidic residues" evidence="1">
    <location>
        <begin position="200"/>
        <end position="216"/>
    </location>
</feature>
<feature type="compositionally biased region" description="Polar residues" evidence="1">
    <location>
        <begin position="1208"/>
        <end position="1223"/>
    </location>
</feature>
<feature type="region of interest" description="Disordered" evidence="1">
    <location>
        <begin position="1456"/>
        <end position="1533"/>
    </location>
</feature>
<feature type="compositionally biased region" description="Low complexity" evidence="1">
    <location>
        <begin position="1488"/>
        <end position="1505"/>
    </location>
</feature>
<reference evidence="2 3" key="1">
    <citation type="submission" date="2021-06" db="EMBL/GenBank/DDBJ databases">
        <authorList>
            <person name="Palmer J.M."/>
        </authorList>
    </citation>
    <scope>NUCLEOTIDE SEQUENCE [LARGE SCALE GENOMIC DNA]</scope>
    <source>
        <strain evidence="2 3">MEX-2019</strain>
        <tissue evidence="2">Muscle</tissue>
    </source>
</reference>
<feature type="region of interest" description="Disordered" evidence="1">
    <location>
        <begin position="732"/>
        <end position="777"/>
    </location>
</feature>
<feature type="region of interest" description="Disordered" evidence="1">
    <location>
        <begin position="1615"/>
        <end position="1650"/>
    </location>
</feature>
<feature type="compositionally biased region" description="Acidic residues" evidence="1">
    <location>
        <begin position="292"/>
        <end position="302"/>
    </location>
</feature>
<feature type="compositionally biased region" description="Polar residues" evidence="1">
    <location>
        <begin position="660"/>
        <end position="673"/>
    </location>
</feature>
<keyword evidence="3" id="KW-1185">Reference proteome</keyword>
<feature type="compositionally biased region" description="Polar residues" evidence="1">
    <location>
        <begin position="1456"/>
        <end position="1487"/>
    </location>
</feature>
<feature type="compositionally biased region" description="Polar residues" evidence="1">
    <location>
        <begin position="732"/>
        <end position="753"/>
    </location>
</feature>
<accession>A0AAV9R0R6</accession>
<feature type="compositionally biased region" description="Polar residues" evidence="1">
    <location>
        <begin position="1007"/>
        <end position="1022"/>
    </location>
</feature>
<feature type="compositionally biased region" description="Polar residues" evidence="1">
    <location>
        <begin position="1615"/>
        <end position="1646"/>
    </location>
</feature>
<evidence type="ECO:0000313" key="3">
    <source>
        <dbReference type="Proteomes" id="UP001311232"/>
    </source>
</evidence>
<feature type="compositionally biased region" description="Basic and acidic residues" evidence="1">
    <location>
        <begin position="630"/>
        <end position="643"/>
    </location>
</feature>
<feature type="region of interest" description="Disordered" evidence="1">
    <location>
        <begin position="1002"/>
        <end position="1022"/>
    </location>
</feature>
<dbReference type="GO" id="GO:0031267">
    <property type="term" value="F:small GTPase binding"/>
    <property type="evidence" value="ECO:0007669"/>
    <property type="project" value="TreeGrafter"/>
</dbReference>
<feature type="compositionally biased region" description="Basic and acidic residues" evidence="1">
    <location>
        <begin position="406"/>
        <end position="417"/>
    </location>
</feature>
<feature type="compositionally biased region" description="Polar residues" evidence="1">
    <location>
        <begin position="356"/>
        <end position="365"/>
    </location>
</feature>
<feature type="compositionally biased region" description="Low complexity" evidence="1">
    <location>
        <begin position="1718"/>
        <end position="1730"/>
    </location>
</feature>
<gene>
    <name evidence="2" type="ORF">CRENBAI_002498</name>
</gene>
<dbReference type="Proteomes" id="UP001311232">
    <property type="component" value="Unassembled WGS sequence"/>
</dbReference>
<feature type="compositionally biased region" description="Polar residues" evidence="1">
    <location>
        <begin position="1691"/>
        <end position="1701"/>
    </location>
</feature>
<feature type="compositionally biased region" description="Low complexity" evidence="1">
    <location>
        <begin position="1250"/>
        <end position="1270"/>
    </location>
</feature>
<feature type="compositionally biased region" description="Basic and acidic residues" evidence="1">
    <location>
        <begin position="517"/>
        <end position="528"/>
    </location>
</feature>
<feature type="region of interest" description="Disordered" evidence="1">
    <location>
        <begin position="802"/>
        <end position="824"/>
    </location>
</feature>
<feature type="compositionally biased region" description="Polar residues" evidence="1">
    <location>
        <begin position="837"/>
        <end position="846"/>
    </location>
</feature>
<dbReference type="PANTHER" id="PTHR45924:SF3">
    <property type="entry name" value="PLECKSTRIN HOMOLOGY DOMAIN-CONTAINING FAMILY G MEMBER 2"/>
    <property type="match status" value="1"/>
</dbReference>
<dbReference type="GO" id="GO:0005085">
    <property type="term" value="F:guanyl-nucleotide exchange factor activity"/>
    <property type="evidence" value="ECO:0007669"/>
    <property type="project" value="TreeGrafter"/>
</dbReference>
<feature type="region of interest" description="Disordered" evidence="1">
    <location>
        <begin position="924"/>
        <end position="959"/>
    </location>
</feature>
<feature type="region of interest" description="Disordered" evidence="1">
    <location>
        <begin position="620"/>
        <end position="695"/>
    </location>
</feature>
<feature type="compositionally biased region" description="Acidic residues" evidence="1">
    <location>
        <begin position="188"/>
        <end position="199"/>
    </location>
</feature>
<name>A0AAV9R0R6_9TELE</name>
<feature type="region of interest" description="Disordered" evidence="1">
    <location>
        <begin position="188"/>
        <end position="227"/>
    </location>
</feature>
<proteinExistence type="predicted"/>
<feature type="compositionally biased region" description="Polar residues" evidence="1">
    <location>
        <begin position="218"/>
        <end position="227"/>
    </location>
</feature>
<feature type="compositionally biased region" description="Basic and acidic residues" evidence="1">
    <location>
        <begin position="674"/>
        <end position="691"/>
    </location>
</feature>
<feature type="compositionally biased region" description="Polar residues" evidence="1">
    <location>
        <begin position="389"/>
        <end position="405"/>
    </location>
</feature>
<feature type="compositionally biased region" description="Polar residues" evidence="1">
    <location>
        <begin position="1365"/>
        <end position="1374"/>
    </location>
</feature>
<feature type="region of interest" description="Disordered" evidence="1">
    <location>
        <begin position="1122"/>
        <end position="1169"/>
    </location>
</feature>
<feature type="compositionally biased region" description="Basic and acidic residues" evidence="1">
    <location>
        <begin position="860"/>
        <end position="870"/>
    </location>
</feature>
<feature type="region of interest" description="Disordered" evidence="1">
    <location>
        <begin position="1208"/>
        <end position="1295"/>
    </location>
</feature>
<evidence type="ECO:0000256" key="1">
    <source>
        <dbReference type="SAM" id="MobiDB-lite"/>
    </source>
</evidence>
<feature type="compositionally biased region" description="Basic and acidic residues" evidence="1">
    <location>
        <begin position="434"/>
        <end position="446"/>
    </location>
</feature>
<feature type="compositionally biased region" description="Polar residues" evidence="1">
    <location>
        <begin position="1122"/>
        <end position="1134"/>
    </location>
</feature>
<feature type="compositionally biased region" description="Low complexity" evidence="1">
    <location>
        <begin position="1138"/>
        <end position="1169"/>
    </location>
</feature>
<protein>
    <submittedName>
        <fullName evidence="2">Uncharacterized protein</fullName>
    </submittedName>
</protein>
<organism evidence="2 3">
    <name type="scientific">Crenichthys baileyi</name>
    <name type="common">White River springfish</name>
    <dbReference type="NCBI Taxonomy" id="28760"/>
    <lineage>
        <taxon>Eukaryota</taxon>
        <taxon>Metazoa</taxon>
        <taxon>Chordata</taxon>
        <taxon>Craniata</taxon>
        <taxon>Vertebrata</taxon>
        <taxon>Euteleostomi</taxon>
        <taxon>Actinopterygii</taxon>
        <taxon>Neopterygii</taxon>
        <taxon>Teleostei</taxon>
        <taxon>Neoteleostei</taxon>
        <taxon>Acanthomorphata</taxon>
        <taxon>Ovalentaria</taxon>
        <taxon>Atherinomorphae</taxon>
        <taxon>Cyprinodontiformes</taxon>
        <taxon>Goodeidae</taxon>
        <taxon>Crenichthys</taxon>
    </lineage>
</organism>
<feature type="region of interest" description="Disordered" evidence="1">
    <location>
        <begin position="1361"/>
        <end position="1412"/>
    </location>
</feature>
<evidence type="ECO:0000313" key="2">
    <source>
        <dbReference type="EMBL" id="KAK5602718.1"/>
    </source>
</evidence>
<comment type="caution">
    <text evidence="2">The sequence shown here is derived from an EMBL/GenBank/DDBJ whole genome shotgun (WGS) entry which is preliminary data.</text>
</comment>
<dbReference type="PANTHER" id="PTHR45924">
    <property type="entry name" value="FI17866P1"/>
    <property type="match status" value="1"/>
</dbReference>
<feature type="region of interest" description="Disordered" evidence="1">
    <location>
        <begin position="292"/>
        <end position="417"/>
    </location>
</feature>
<dbReference type="GO" id="GO:0030833">
    <property type="term" value="P:regulation of actin filament polymerization"/>
    <property type="evidence" value="ECO:0007669"/>
    <property type="project" value="TreeGrafter"/>
</dbReference>
<dbReference type="EMBL" id="JAHHUM010002604">
    <property type="protein sequence ID" value="KAK5602718.1"/>
    <property type="molecule type" value="Genomic_DNA"/>
</dbReference>
<feature type="region of interest" description="Disordered" evidence="1">
    <location>
        <begin position="1691"/>
        <end position="1735"/>
    </location>
</feature>
<feature type="region of interest" description="Disordered" evidence="1">
    <location>
        <begin position="434"/>
        <end position="541"/>
    </location>
</feature>
<feature type="region of interest" description="Disordered" evidence="1">
    <location>
        <begin position="836"/>
        <end position="870"/>
    </location>
</feature>
<feature type="compositionally biased region" description="Low complexity" evidence="1">
    <location>
        <begin position="1284"/>
        <end position="1295"/>
    </location>
</feature>
<sequence length="1799" mass="192882">MLLTSLFVCLRLSAEPDVSHHLGHLPALKQAGSEGELCPADGLGSAGSSSTLASSVIEVETERAEPRMDLQLGSNQQGEEEEDLTTLRAPPIVSITEEILEFINQSRVREGLTTMDQIQDRPSVADSPGNPTCFTCPLPPIASSPDQSLLFEHDQEGKEVKNSMNIQYPASESERATEEVQEIPDVTGEMEEMAEDNVEEKDKRGKASDDKAEHTLEITPSSDLQLSVSVEEKTDICSELQELDTESTVFPQSPDLPHQPIQRFQLPKKGSNLTKKDKKIIEKIRSYYEAAAEADDDEAADEGEARAGVISRRRSSISHIPTGLVKESVSRFSVNGHQGEVVRPNSKHEDGETNEDSGSCSSSGPATLPADGEADEPLSSSEVYPENPAESTISDEMKHQLSSTKDIPESDPKTFHKVETEILDKSWNIYKGSLEENLERPEEGKTVEATSTEEETLSLSECPENNEEERNCAVTQPDTNEPGPTRSQTEPSVHGPEQEQRQKAKQTKTQSTGSRTKTRDQANTKENLETFPSQSKVGRWSRHSRIVTANRALFEGMGSDVTGVDLFEVNPVVDPVLIENSERILSKVQTLARMYSAKASTMKVPLHHKRASTIRTQAWVSGRMSGHSTQNRDKSPSQKEKETGCAAQTRSETKTKHQACKQTSQNQAQTMIQEKQRIQEGSPESHTDDSLAKGAWPCKPQLLGHVTPTCDQQTDGFTLTRPKDFICVLTKPSSTPGETPSSLNLAYSNDTTVSSTSSRPSHHPRTQPEDQGSKRTCSIPSVSAAALDGRCSEFRDFPAEKHEDVPFYSESNVEQGEDGRLEQDEGRCVYSAGGDWTSGNFSTQPADSEACIPQTKASSKRSDADGHERDVAAARCKQDEMGHNEDQEVLETDQSLCSGPGSSAGLVHTPSQSRIAWVSHSGLDEEPSQREAWAEEATGPVGSTRGQKIVEPSRENEDSSADICASREHFILPSDSTIVNLMNDTTITETFKYLQKDEASSSSSVSRFTPTSQDSLPTFTNQRPTDLLAGVKRASSVPWTISSTPETGHRKSDEPVSELPLRISSPVLSVFSPSLIHLSPSPLRSATASSVQAPPCSSPFRVIPVSCPTAVSPTEFTSALSCLSPTPSTVSSGRTPAPSVLLSGDSSLSRGPSSSPTPPSNLHSSTCSSPSSSAFTRSLAASHISQSISQSMAKNNMARQQAPTITLVNQSSASTSSMRQRTPSPNPPPALQGTDTPAQLGCTKDGYQHPRCPSSSLRSSCLSQSSLSQCPPSPSAGLRQPHCSSSSSTSPFSSFLHPKTVLPHLGNKNTNNNNTAGLSTSNAYVGGVVSNGGCSGAEGSTETHQSHYPLWSGSHNRVARPFSVSEPSSRVHSPTPSPTPALFARLGSPPQPNYSSSMANKPPHPRSSRVGGSHNYLALHLDLTRASPEGSTFDDSSACVSPQILSPPPIGVPVWTNNVAAPQPRNPQYSTSPSLFSSTLGSQTHRISSSTSGRTSLSGSSPLPSQTVHRPLSASLADRPLSPPRTNGTRLRSSWVDLGQRSLGFLGNVRGSFEQLESCPFSPSSGWSSHSSSPSYLSPQACLQSPLSPTRFTPCKAAISGQHFTSVPWPDVQELSSKYNGTDSPETSVTPTAPLSSPGPTDSQSEWVGPELEEGTCRTQLICAYVARPSHQQNVSSSSCLILSPTVLTSSSPESHQQYNIHAQREPQVTASPPAPAVPSSSPLGSSPLSKQGNQKASYATTVNLQIAGSGRITSFSTAQVSLTQTLQGGAGPPGSQEQLARRVSINGLSPVPQRCNRL</sequence>